<reference evidence="3 5" key="3">
    <citation type="submission" date="2019-05" db="EMBL/GenBank/DDBJ databases">
        <title>Arcobacter cibarius and Arcobacter thereius providing challenges in identification an antibiotic susceptibility and Quinolone resistance.</title>
        <authorList>
            <person name="Busch A."/>
            <person name="Hanel I."/>
            <person name="Hotzel H."/>
            <person name="Tomaso H."/>
        </authorList>
    </citation>
    <scope>NUCLEOTIDE SEQUENCE [LARGE SCALE GENOMIC DNA]</scope>
    <source>
        <strain evidence="3 5">17CS1191_2</strain>
    </source>
</reference>
<dbReference type="AlphaFoldDB" id="A0A1C0B5U5"/>
<evidence type="ECO:0000313" key="2">
    <source>
        <dbReference type="EMBL" id="OCL98409.1"/>
    </source>
</evidence>
<dbReference type="EMBL" id="LCUJ01000006">
    <property type="protein sequence ID" value="OCL98409.1"/>
    <property type="molecule type" value="Genomic_DNA"/>
</dbReference>
<comment type="caution">
    <text evidence="2">The sequence shown here is derived from an EMBL/GenBank/DDBJ whole genome shotgun (WGS) entry which is preliminary data.</text>
</comment>
<gene>
    <name evidence="2" type="ORF">AAX29_01648</name>
    <name evidence="3" type="ORF">FE246_08385</name>
</gene>
<dbReference type="RefSeq" id="WP_066184476.1">
    <property type="nucleotide sequence ID" value="NZ_LCUJ01000006.1"/>
</dbReference>
<sequence>MVRLAITDFSSQEESEHFYLDNDLENSKRLFTYNSFKKNEVYVSKNSVYDFYSLNLLSKEYLDGNEFLIYIADEEFVLLFNHKTIYSVKLNLNFITDDIIKSILMTNHITMLSSGGKINKINYIIDSKFRAAIEVLLQENIKNDIKEIICFKLGDSKDLVENLNELDTTNSFYSKISILFILAFAIFYGMFFGLNDLKEDYLTHPSLEPIKQELEFENRFITRQDKTLINVQKEYDDLISCISNKEDIK</sequence>
<name>A0A1C0B5U5_9BACT</name>
<dbReference type="Proteomes" id="UP000308001">
    <property type="component" value="Unassembled WGS sequence"/>
</dbReference>
<feature type="transmembrane region" description="Helical" evidence="1">
    <location>
        <begin position="172"/>
        <end position="194"/>
    </location>
</feature>
<dbReference type="OrthoDB" id="5348979at2"/>
<reference evidence="2" key="2">
    <citation type="submission" date="2015-05" db="EMBL/GenBank/DDBJ databases">
        <authorList>
            <person name="Wang D.B."/>
            <person name="Wang M."/>
        </authorList>
    </citation>
    <scope>NUCLEOTIDE SEQUENCE [LARGE SCALE GENOMIC DNA]</scope>
    <source>
        <strain evidence="2">DU22</strain>
    </source>
</reference>
<evidence type="ECO:0000313" key="5">
    <source>
        <dbReference type="Proteomes" id="UP000308001"/>
    </source>
</evidence>
<reference evidence="4" key="1">
    <citation type="submission" date="2015-05" db="EMBL/GenBank/DDBJ databases">
        <authorList>
            <person name="Rovetto F."/>
            <person name="Cocolin L."/>
            <person name="Illeghems K."/>
            <person name="Van Nieuwerburgh F."/>
            <person name="Houf K."/>
        </authorList>
    </citation>
    <scope>NUCLEOTIDE SEQUENCE [LARGE SCALE GENOMIC DNA]</scope>
    <source>
        <strain evidence="4">DU22</strain>
    </source>
</reference>
<dbReference type="EMBL" id="VBUF01000005">
    <property type="protein sequence ID" value="TLS70974.1"/>
    <property type="molecule type" value="Genomic_DNA"/>
</dbReference>
<evidence type="ECO:0000256" key="1">
    <source>
        <dbReference type="SAM" id="Phobius"/>
    </source>
</evidence>
<accession>A0A1C0B5U5</accession>
<protein>
    <submittedName>
        <fullName evidence="2">Uncharacterized protein</fullName>
    </submittedName>
</protein>
<dbReference type="STRING" id="544718.AAX25_01496"/>
<dbReference type="Proteomes" id="UP000093281">
    <property type="component" value="Unassembled WGS sequence"/>
</dbReference>
<keyword evidence="1" id="KW-0812">Transmembrane</keyword>
<evidence type="ECO:0000313" key="3">
    <source>
        <dbReference type="EMBL" id="TLS70974.1"/>
    </source>
</evidence>
<keyword evidence="1" id="KW-0472">Membrane</keyword>
<proteinExistence type="predicted"/>
<evidence type="ECO:0000313" key="4">
    <source>
        <dbReference type="Proteomes" id="UP000093281"/>
    </source>
</evidence>
<keyword evidence="1" id="KW-1133">Transmembrane helix</keyword>
<organism evidence="2 4">
    <name type="scientific">Aliarcobacter thereius</name>
    <dbReference type="NCBI Taxonomy" id="544718"/>
    <lineage>
        <taxon>Bacteria</taxon>
        <taxon>Pseudomonadati</taxon>
        <taxon>Campylobacterota</taxon>
        <taxon>Epsilonproteobacteria</taxon>
        <taxon>Campylobacterales</taxon>
        <taxon>Arcobacteraceae</taxon>
        <taxon>Aliarcobacter</taxon>
    </lineage>
</organism>